<reference evidence="2" key="1">
    <citation type="submission" date="2015-07" db="EMBL/GenBank/DDBJ databases">
        <authorList>
            <person name="Rodrigo-Torres Lidia"/>
            <person name="Arahal R.David."/>
        </authorList>
    </citation>
    <scope>NUCLEOTIDE SEQUENCE [LARGE SCALE GENOMIC DNA]</scope>
    <source>
        <strain evidence="2">CECT 5112</strain>
    </source>
</reference>
<organism evidence="1 2">
    <name type="scientific">Roseibium alexandrii</name>
    <dbReference type="NCBI Taxonomy" id="388408"/>
    <lineage>
        <taxon>Bacteria</taxon>
        <taxon>Pseudomonadati</taxon>
        <taxon>Pseudomonadota</taxon>
        <taxon>Alphaproteobacteria</taxon>
        <taxon>Hyphomicrobiales</taxon>
        <taxon>Stappiaceae</taxon>
        <taxon>Roseibium</taxon>
    </lineage>
</organism>
<dbReference type="InterPro" id="IPR006279">
    <property type="entry name" value="SoxD"/>
</dbReference>
<dbReference type="GO" id="GO:0008115">
    <property type="term" value="F:sarcosine oxidase activity"/>
    <property type="evidence" value="ECO:0007669"/>
    <property type="project" value="InterPro"/>
</dbReference>
<evidence type="ECO:0000313" key="2">
    <source>
        <dbReference type="Proteomes" id="UP000053235"/>
    </source>
</evidence>
<keyword evidence="2" id="KW-1185">Reference proteome</keyword>
<dbReference type="InterPro" id="IPR038561">
    <property type="entry name" value="SoxD_sf"/>
</dbReference>
<sequence length="98" mass="11188">MIRIPCPFCGRRDHSEFTYGGDGSIEYPALDAPKEAWHDAVFLRDNICGVQLETWQHVHGCRMWLLIERDTLTHEIHSVRPAHPGLAAMFETDQEAGE</sequence>
<dbReference type="Pfam" id="PF04267">
    <property type="entry name" value="SoxD"/>
    <property type="match status" value="1"/>
</dbReference>
<accession>A0A0M6ZZW7</accession>
<dbReference type="EMBL" id="CXWD01000006">
    <property type="protein sequence ID" value="CTQ68328.1"/>
    <property type="molecule type" value="Genomic_DNA"/>
</dbReference>
<proteinExistence type="predicted"/>
<dbReference type="AlphaFoldDB" id="A0A0M6ZZW7"/>
<name>A0A0M6ZZW7_9HYPH</name>
<dbReference type="Proteomes" id="UP000053235">
    <property type="component" value="Unassembled WGS sequence"/>
</dbReference>
<evidence type="ECO:0000313" key="1">
    <source>
        <dbReference type="EMBL" id="CTQ68328.1"/>
    </source>
</evidence>
<dbReference type="RefSeq" id="WP_008192720.1">
    <property type="nucleotide sequence ID" value="NZ_CXWD01000006.1"/>
</dbReference>
<dbReference type="STRING" id="388408.LAX5112_01696"/>
<dbReference type="Gene3D" id="3.30.2270.10">
    <property type="entry name" value="Folate-binding superfamily"/>
    <property type="match status" value="1"/>
</dbReference>
<protein>
    <submittedName>
        <fullName evidence="1">Sarcosine oxidase, delta subunit family</fullName>
    </submittedName>
</protein>
<gene>
    <name evidence="1" type="ORF">LAX5112_01696</name>
</gene>
<dbReference type="GO" id="GO:0046653">
    <property type="term" value="P:tetrahydrofolate metabolic process"/>
    <property type="evidence" value="ECO:0007669"/>
    <property type="project" value="InterPro"/>
</dbReference>